<dbReference type="EMBL" id="CAJRGZ010000025">
    <property type="protein sequence ID" value="CAG5180871.1"/>
    <property type="molecule type" value="Genomic_DNA"/>
</dbReference>
<dbReference type="OrthoDB" id="19657at2759"/>
<protein>
    <recommendedName>
        <fullName evidence="4">Glycoside hydrolase family 43</fullName>
    </recommendedName>
</protein>
<evidence type="ECO:0000256" key="1">
    <source>
        <dbReference type="SAM" id="SignalP"/>
    </source>
</evidence>
<dbReference type="RefSeq" id="XP_043173048.1">
    <property type="nucleotide sequence ID" value="XM_043317113.1"/>
</dbReference>
<dbReference type="Gene3D" id="2.115.10.20">
    <property type="entry name" value="Glycosyl hydrolase domain, family 43"/>
    <property type="match status" value="1"/>
</dbReference>
<feature type="signal peptide" evidence="1">
    <location>
        <begin position="1"/>
        <end position="17"/>
    </location>
</feature>
<dbReference type="InterPro" id="IPR023296">
    <property type="entry name" value="Glyco_hydro_beta-prop_sf"/>
</dbReference>
<proteinExistence type="predicted"/>
<dbReference type="Proteomes" id="UP000676310">
    <property type="component" value="Unassembled WGS sequence"/>
</dbReference>
<organism evidence="2 3">
    <name type="scientific">Alternaria atra</name>
    <dbReference type="NCBI Taxonomy" id="119953"/>
    <lineage>
        <taxon>Eukaryota</taxon>
        <taxon>Fungi</taxon>
        <taxon>Dikarya</taxon>
        <taxon>Ascomycota</taxon>
        <taxon>Pezizomycotina</taxon>
        <taxon>Dothideomycetes</taxon>
        <taxon>Pleosporomycetidae</taxon>
        <taxon>Pleosporales</taxon>
        <taxon>Pleosporineae</taxon>
        <taxon>Pleosporaceae</taxon>
        <taxon>Alternaria</taxon>
        <taxon>Alternaria sect. Ulocladioides</taxon>
    </lineage>
</organism>
<accession>A0A8J2N9T6</accession>
<evidence type="ECO:0000313" key="3">
    <source>
        <dbReference type="Proteomes" id="UP000676310"/>
    </source>
</evidence>
<dbReference type="CDD" id="cd08983">
    <property type="entry name" value="GH43_Bt3655-like"/>
    <property type="match status" value="1"/>
</dbReference>
<keyword evidence="1" id="KW-0732">Signal</keyword>
<dbReference type="InterPro" id="IPR050727">
    <property type="entry name" value="GH43_arabinanases"/>
</dbReference>
<dbReference type="PANTHER" id="PTHR43301">
    <property type="entry name" value="ARABINAN ENDO-1,5-ALPHA-L-ARABINOSIDASE"/>
    <property type="match status" value="1"/>
</dbReference>
<dbReference type="AlphaFoldDB" id="A0A8J2N9T6"/>
<comment type="caution">
    <text evidence="2">The sequence shown here is derived from an EMBL/GenBank/DDBJ whole genome shotgun (WGS) entry which is preliminary data.</text>
</comment>
<sequence length="301" mass="33628">MRTFLPILAGLAAAASGLHLPAAHKDSLEVRQNTEYTGYLVSTFSDQNPQVQWHLSNGESLTGSRFLNKGRSILASTVGTRGVRDIFLTTNSARSEFFLIATDLDINAAGFNWDVATRHGSRGLVIWSSKNLVDWSASKLVTVESDTAGMTWAPSAVWNDKEKQYYVFWASRHYDAGDTDHKGVAGLDRIRYATTKDFRSFSKPQDYLAIPGTPLIDQEFQYLGQPGHYARFLKNETVNQVYQETTTNGLFGTWKRIPRTSSILQPRWEQSPGGFAQGLKHGSVTPLTKKEYDAVAKKWLI</sequence>
<dbReference type="PANTHER" id="PTHR43301:SF8">
    <property type="entry name" value="ARABINOSIDASE-RELATED"/>
    <property type="match status" value="1"/>
</dbReference>
<gene>
    <name evidence="2" type="ORF">ALTATR162_LOCUS9479</name>
</gene>
<evidence type="ECO:0008006" key="4">
    <source>
        <dbReference type="Google" id="ProtNLM"/>
    </source>
</evidence>
<dbReference type="SUPFAM" id="SSF75005">
    <property type="entry name" value="Arabinanase/levansucrase/invertase"/>
    <property type="match status" value="1"/>
</dbReference>
<dbReference type="GeneID" id="67021704"/>
<evidence type="ECO:0000313" key="2">
    <source>
        <dbReference type="EMBL" id="CAG5180871.1"/>
    </source>
</evidence>
<reference evidence="2" key="1">
    <citation type="submission" date="2021-05" db="EMBL/GenBank/DDBJ databases">
        <authorList>
            <person name="Stam R."/>
        </authorList>
    </citation>
    <scope>NUCLEOTIDE SEQUENCE</scope>
    <source>
        <strain evidence="2">CS162</strain>
    </source>
</reference>
<name>A0A8J2N9T6_9PLEO</name>
<keyword evidence="3" id="KW-1185">Reference proteome</keyword>
<feature type="chain" id="PRO_5035194329" description="Glycoside hydrolase family 43" evidence="1">
    <location>
        <begin position="18"/>
        <end position="301"/>
    </location>
</feature>